<dbReference type="REBASE" id="60707">
    <property type="entry name" value="Cha44683ORF5845P"/>
</dbReference>
<dbReference type="InterPro" id="IPR025202">
    <property type="entry name" value="PLD-like_dom"/>
</dbReference>
<evidence type="ECO:0000313" key="4">
    <source>
        <dbReference type="EMBL" id="AGF72175.1"/>
    </source>
</evidence>
<dbReference type="EMBL" id="CP003697">
    <property type="protein sequence ID" value="AGF72175.1"/>
    <property type="molecule type" value="Genomic_DNA"/>
</dbReference>
<dbReference type="PROSITE" id="PS50035">
    <property type="entry name" value="PLD"/>
    <property type="match status" value="1"/>
</dbReference>
<dbReference type="AlphaFoldDB" id="M1NXF3"/>
<sequence length="972" mass="110234">MTVSNSPLGLDTQFGFLDRAIKSQQLYNPTLIANYDHATMLQAIREELRRSKSFTFSVAFISSRGIALLKQALVDFEGTGEIITSRYLDFNDPAMFRELLLLENVQVNIHEDAGFHSKGYVFEQDTGITAIIGSSNLTDNALLVNQEWNLKFSADVEGDIAFQLHDAAQKQCSRSVPLTEQWIQNYEKSRRVPDRLIHRDDPIELSADGGRIVPNEMQEEALEGLRELRDRGERRAVIISATGTGKTILAALATRMFNPEKVLFIVHREQILDKAVTEFQKVLKEPSDHFGKFVGSSRQFDRKYIFATVQSLSRRSTLDALDPAEFDFVIIDEVHRSGAESYRRIINHLAPEFLLGLTATPERTDGFNVFELFDYNVPYEIRLQAALEAKMLVPFHYYGVTDFVTADDETVTDTSQLARLVADERVSYILDMLRTYGHPEAVKGLMFCSRKDEAHELSTLFNQSIINGHRLRTAVLTGDDSIQDREATVEQLEAGELDYILSVDIFNEGIDIPLVNQVVMLRGTQSSIIFTQQLGRGLRKAPGKDHLRVIDFIGNYANNYLIPIALFGDNSRNKDSIRRRMIDNETAGTISGVSSVNFDPIAQNRILESLGKARLVGKQQFKQDILQLQDRLNQIPKLYDFARFNTVDPVILASKYGNYWRLLTDLKFAESGPSEEEEKFLVFLSNEVLNGKRPHELLLLNELLEHGELSRAEFASLLDRENTVSNVETMLSVERVLSYSFFSSQQLNKYGDQPVLRVDEDRICLGEKFSDLYHSPAQAEDRTAEKQSFHDHVNDIIQTGLFLARHQHAWRGELLIGERYSRKDVCRLLNWEKNNESTIYGYKVDQFTSTCPIFVTYHKDDEVSASTSYEDEFKGPDTLHWYTRSRRTLSSGEVQAITSNSVALHLFVKKDDAEGTDFFYLGEAQAENEVQEQMPGNDGAALNVVSMDLTLETPVEQSLYEYLSTLGATSAS</sequence>
<dbReference type="GO" id="GO:0016787">
    <property type="term" value="F:hydrolase activity"/>
    <property type="evidence" value="ECO:0007669"/>
    <property type="project" value="InterPro"/>
</dbReference>
<dbReference type="InterPro" id="IPR058403">
    <property type="entry name" value="DUF8090"/>
</dbReference>
<feature type="domain" description="Helicase ATP-binding" evidence="2">
    <location>
        <begin position="227"/>
        <end position="379"/>
    </location>
</feature>
<dbReference type="InterPro" id="IPR021835">
    <property type="entry name" value="DUF3427"/>
</dbReference>
<dbReference type="SMART" id="SM00490">
    <property type="entry name" value="HELICc"/>
    <property type="match status" value="1"/>
</dbReference>
<evidence type="ECO:0000259" key="2">
    <source>
        <dbReference type="PROSITE" id="PS51192"/>
    </source>
</evidence>
<dbReference type="SUPFAM" id="SSF56024">
    <property type="entry name" value="Phospholipase D/nuclease"/>
    <property type="match status" value="1"/>
</dbReference>
<dbReference type="PROSITE" id="PS51192">
    <property type="entry name" value="HELICASE_ATP_BIND_1"/>
    <property type="match status" value="1"/>
</dbReference>
<dbReference type="Gene3D" id="3.30.870.10">
    <property type="entry name" value="Endonuclease Chain A"/>
    <property type="match status" value="1"/>
</dbReference>
<organism evidence="4 5">
    <name type="scientific">Corynebacterium halotolerans YIM 70093 = DSM 44683</name>
    <dbReference type="NCBI Taxonomy" id="1121362"/>
    <lineage>
        <taxon>Bacteria</taxon>
        <taxon>Bacillati</taxon>
        <taxon>Actinomycetota</taxon>
        <taxon>Actinomycetes</taxon>
        <taxon>Mycobacteriales</taxon>
        <taxon>Corynebacteriaceae</taxon>
        <taxon>Corynebacterium</taxon>
    </lineage>
</organism>
<evidence type="ECO:0008006" key="6">
    <source>
        <dbReference type="Google" id="ProtNLM"/>
    </source>
</evidence>
<dbReference type="eggNOG" id="COG1061">
    <property type="taxonomic scope" value="Bacteria"/>
</dbReference>
<dbReference type="InterPro" id="IPR050742">
    <property type="entry name" value="Helicase_Restrict-Modif_Enz"/>
</dbReference>
<dbReference type="InterPro" id="IPR001650">
    <property type="entry name" value="Helicase_C-like"/>
</dbReference>
<dbReference type="Pfam" id="PF13091">
    <property type="entry name" value="PLDc_2"/>
    <property type="match status" value="1"/>
</dbReference>
<dbReference type="STRING" id="1121362.A605_05845"/>
<dbReference type="PROSITE" id="PS51194">
    <property type="entry name" value="HELICASE_CTER"/>
    <property type="match status" value="1"/>
</dbReference>
<dbReference type="Pfam" id="PF11907">
    <property type="entry name" value="DUF3427"/>
    <property type="match status" value="1"/>
</dbReference>
<dbReference type="PATRIC" id="fig|1121362.3.peg.1175"/>
<dbReference type="GO" id="GO:0005524">
    <property type="term" value="F:ATP binding"/>
    <property type="evidence" value="ECO:0007669"/>
    <property type="project" value="InterPro"/>
</dbReference>
<dbReference type="Gene3D" id="3.40.50.300">
    <property type="entry name" value="P-loop containing nucleotide triphosphate hydrolases"/>
    <property type="match status" value="2"/>
</dbReference>
<evidence type="ECO:0000259" key="3">
    <source>
        <dbReference type="PROSITE" id="PS51194"/>
    </source>
</evidence>
<dbReference type="CDD" id="cd18799">
    <property type="entry name" value="SF2_C_EcoAI-like"/>
    <property type="match status" value="1"/>
</dbReference>
<dbReference type="eggNOG" id="COG3886">
    <property type="taxonomic scope" value="Bacteria"/>
</dbReference>
<dbReference type="InterPro" id="IPR001736">
    <property type="entry name" value="PLipase_D/transphosphatidylase"/>
</dbReference>
<dbReference type="InterPro" id="IPR014001">
    <property type="entry name" value="Helicase_ATP-bd"/>
</dbReference>
<accession>M1NXF3</accession>
<dbReference type="Pfam" id="PF04851">
    <property type="entry name" value="ResIII"/>
    <property type="match status" value="1"/>
</dbReference>
<reference evidence="4 5" key="1">
    <citation type="journal article" date="2012" name="Stand. Genomic Sci.">
        <title>Genome sequence of the halotolerant bacterium Corynebacterium halotolerans type strain YIM 70093(T) (= DSM 44683(T)).</title>
        <authorList>
            <person name="Ruckert C."/>
            <person name="Albersmeier A."/>
            <person name="Al-Dilaimi A."/>
            <person name="Niehaus K."/>
            <person name="Szczepanowski R."/>
            <person name="Kalinowski J."/>
        </authorList>
    </citation>
    <scope>NUCLEOTIDE SEQUENCE [LARGE SCALE GENOMIC DNA]</scope>
    <source>
        <strain evidence="4">YIM 70093</strain>
    </source>
</reference>
<dbReference type="SMART" id="SM00487">
    <property type="entry name" value="DEXDc"/>
    <property type="match status" value="1"/>
</dbReference>
<dbReference type="SUPFAM" id="SSF52540">
    <property type="entry name" value="P-loop containing nucleoside triphosphate hydrolases"/>
    <property type="match status" value="1"/>
</dbReference>
<dbReference type="InterPro" id="IPR027417">
    <property type="entry name" value="P-loop_NTPase"/>
</dbReference>
<name>M1NXF3_9CORY</name>
<evidence type="ECO:0000259" key="1">
    <source>
        <dbReference type="PROSITE" id="PS50035"/>
    </source>
</evidence>
<dbReference type="GO" id="GO:0003677">
    <property type="term" value="F:DNA binding"/>
    <property type="evidence" value="ECO:0007669"/>
    <property type="project" value="InterPro"/>
</dbReference>
<keyword evidence="5" id="KW-1185">Reference proteome</keyword>
<dbReference type="Pfam" id="PF26350">
    <property type="entry name" value="DUF8090"/>
    <property type="match status" value="1"/>
</dbReference>
<dbReference type="RefSeq" id="WP_015400594.1">
    <property type="nucleotide sequence ID" value="NC_020302.1"/>
</dbReference>
<feature type="domain" description="PLD phosphodiesterase" evidence="1">
    <location>
        <begin position="111"/>
        <end position="141"/>
    </location>
</feature>
<dbReference type="PANTHER" id="PTHR47396:SF1">
    <property type="entry name" value="ATP-DEPENDENT HELICASE IRC3-RELATED"/>
    <property type="match status" value="1"/>
</dbReference>
<dbReference type="OrthoDB" id="9776021at2"/>
<dbReference type="KEGG" id="chn:A605_05845"/>
<dbReference type="GO" id="GO:0005829">
    <property type="term" value="C:cytosol"/>
    <property type="evidence" value="ECO:0007669"/>
    <property type="project" value="TreeGrafter"/>
</dbReference>
<protein>
    <recommendedName>
        <fullName evidence="6">Helicase</fullName>
    </recommendedName>
</protein>
<dbReference type="Proteomes" id="UP000011723">
    <property type="component" value="Chromosome"/>
</dbReference>
<gene>
    <name evidence="4" type="ORF">A605_05845</name>
</gene>
<evidence type="ECO:0000313" key="5">
    <source>
        <dbReference type="Proteomes" id="UP000011723"/>
    </source>
</evidence>
<dbReference type="HOGENOM" id="CLU_005588_1_0_11"/>
<dbReference type="CDD" id="cd09204">
    <property type="entry name" value="PLDc_N_DEXD_b2"/>
    <property type="match status" value="1"/>
</dbReference>
<dbReference type="InterPro" id="IPR006935">
    <property type="entry name" value="Helicase/UvrB_N"/>
</dbReference>
<dbReference type="GO" id="GO:0006793">
    <property type="term" value="P:phosphorus metabolic process"/>
    <property type="evidence" value="ECO:0007669"/>
    <property type="project" value="UniProtKB-ARBA"/>
</dbReference>
<dbReference type="Pfam" id="PF00271">
    <property type="entry name" value="Helicase_C"/>
    <property type="match status" value="1"/>
</dbReference>
<feature type="domain" description="Helicase C-terminal" evidence="3">
    <location>
        <begin position="428"/>
        <end position="601"/>
    </location>
</feature>
<proteinExistence type="predicted"/>
<dbReference type="PANTHER" id="PTHR47396">
    <property type="entry name" value="TYPE I RESTRICTION ENZYME ECOKI R PROTEIN"/>
    <property type="match status" value="1"/>
</dbReference>
<dbReference type="CDD" id="cd18032">
    <property type="entry name" value="DEXHc_RE_I_III_res"/>
    <property type="match status" value="1"/>
</dbReference>